<comment type="caution">
    <text evidence="1">The sequence shown here is derived from an EMBL/GenBank/DDBJ whole genome shotgun (WGS) entry which is preliminary data.</text>
</comment>
<accession>A0ACB6SF88</accession>
<evidence type="ECO:0000313" key="2">
    <source>
        <dbReference type="Proteomes" id="UP000799754"/>
    </source>
</evidence>
<reference evidence="1" key="1">
    <citation type="journal article" date="2020" name="Stud. Mycol.">
        <title>101 Dothideomycetes genomes: a test case for predicting lifestyles and emergence of pathogens.</title>
        <authorList>
            <person name="Haridas S."/>
            <person name="Albert R."/>
            <person name="Binder M."/>
            <person name="Bloem J."/>
            <person name="Labutti K."/>
            <person name="Salamov A."/>
            <person name="Andreopoulos B."/>
            <person name="Baker S."/>
            <person name="Barry K."/>
            <person name="Bills G."/>
            <person name="Bluhm B."/>
            <person name="Cannon C."/>
            <person name="Castanera R."/>
            <person name="Culley D."/>
            <person name="Daum C."/>
            <person name="Ezra D."/>
            <person name="Gonzalez J."/>
            <person name="Henrissat B."/>
            <person name="Kuo A."/>
            <person name="Liang C."/>
            <person name="Lipzen A."/>
            <person name="Lutzoni F."/>
            <person name="Magnuson J."/>
            <person name="Mondo S."/>
            <person name="Nolan M."/>
            <person name="Ohm R."/>
            <person name="Pangilinan J."/>
            <person name="Park H.-J."/>
            <person name="Ramirez L."/>
            <person name="Alfaro M."/>
            <person name="Sun H."/>
            <person name="Tritt A."/>
            <person name="Yoshinaga Y."/>
            <person name="Zwiers L.-H."/>
            <person name="Turgeon B."/>
            <person name="Goodwin S."/>
            <person name="Spatafora J."/>
            <person name="Crous P."/>
            <person name="Grigoriev I."/>
        </authorList>
    </citation>
    <scope>NUCLEOTIDE SEQUENCE</scope>
    <source>
        <strain evidence="1">CBS 525.71</strain>
    </source>
</reference>
<protein>
    <submittedName>
        <fullName evidence="1">Ras-domain-containing protein</fullName>
    </submittedName>
</protein>
<sequence>MASRKKVLLKVIILGDSGVGKTSLMNQYVNKKFSASYKATIGADFLTKEVMVDDRLVTMQLWDTAGQERFQSLGVAFYRGADCCVLVYDVNNSKSFDTLDSWRDEFLVQASPMDPESFPFVVIGNKIDVEESKRMISSKRAMTFCQSKGGIPYFETSAKDAINVEQAFEVIARQALAQEDVGDFSNDFPETIPIDLKEPRTFAGERSERVGRGEETTQQNQACGWYCAAVGDSIPMDSVQLPGQHSSYDKPYLVTYVNTAFFLIPLIPMALHHLWADRGNTTRRQPLAASLRALLNRRAGKWTLLRDHESASSSRSPSKSGDGEGAELLLGDSSHGSVHDIRELRDDEGLTLQETAKLALEFCVLWFLANYFAAACLSYTTVASSTILASTSSIWTLLCGSMLRVERFTVRKLIGVGASLAGVALISTIDVSGETDENRGSFPHKTPRELALGDVMAFVSAVLYGFYAVFMKKRMGDESRVNMPLFFGFVGLSNVLLLWPGLVILHITGIEPFQLPPTNKILAIVLVNSASSLVSDFCWAYAMLLTSPLIVSVGLSLTIPLSLVGQMVLDAQYASWLYWVGAAIMVVSFLFINHEDRKDEEEGLQGAEPIVRVEEGIRSMRESFHSRRSSRASVHG</sequence>
<dbReference type="EMBL" id="MU006702">
    <property type="protein sequence ID" value="KAF2632945.1"/>
    <property type="molecule type" value="Genomic_DNA"/>
</dbReference>
<proteinExistence type="predicted"/>
<keyword evidence="2" id="KW-1185">Reference proteome</keyword>
<evidence type="ECO:0000313" key="1">
    <source>
        <dbReference type="EMBL" id="KAF2632945.1"/>
    </source>
</evidence>
<organism evidence="1 2">
    <name type="scientific">Macroventuria anomochaeta</name>
    <dbReference type="NCBI Taxonomy" id="301207"/>
    <lineage>
        <taxon>Eukaryota</taxon>
        <taxon>Fungi</taxon>
        <taxon>Dikarya</taxon>
        <taxon>Ascomycota</taxon>
        <taxon>Pezizomycotina</taxon>
        <taxon>Dothideomycetes</taxon>
        <taxon>Pleosporomycetidae</taxon>
        <taxon>Pleosporales</taxon>
        <taxon>Pleosporineae</taxon>
        <taxon>Didymellaceae</taxon>
        <taxon>Macroventuria</taxon>
    </lineage>
</organism>
<gene>
    <name evidence="1" type="ORF">BU25DRAFT_444935</name>
</gene>
<dbReference type="Proteomes" id="UP000799754">
    <property type="component" value="Unassembled WGS sequence"/>
</dbReference>
<name>A0ACB6SF88_9PLEO</name>